<evidence type="ECO:0000256" key="2">
    <source>
        <dbReference type="ARBA" id="ARBA00022692"/>
    </source>
</evidence>
<dbReference type="InterPro" id="IPR010982">
    <property type="entry name" value="Lambda_DNA-bd_dom_sf"/>
</dbReference>
<dbReference type="InterPro" id="IPR010652">
    <property type="entry name" value="DUF1232"/>
</dbReference>
<dbReference type="SUPFAM" id="SSF47413">
    <property type="entry name" value="lambda repressor-like DNA-binding domains"/>
    <property type="match status" value="1"/>
</dbReference>
<dbReference type="GO" id="GO:0003677">
    <property type="term" value="F:DNA binding"/>
    <property type="evidence" value="ECO:0007669"/>
    <property type="project" value="InterPro"/>
</dbReference>
<protein>
    <submittedName>
        <fullName evidence="6">DUF1232 domain-containing protein</fullName>
    </submittedName>
</protein>
<reference evidence="6 7" key="1">
    <citation type="submission" date="2019-04" db="EMBL/GenBank/DDBJ databases">
        <title>Genome sequencing of Clostridium botulinum Groups I-IV and Clostridium butyricum.</title>
        <authorList>
            <person name="Brunt J."/>
            <person name="Van Vliet A.H.M."/>
            <person name="Stringer S.C."/>
            <person name="Carter A.T."/>
            <person name="Peck M.W."/>
        </authorList>
    </citation>
    <scope>NUCLEOTIDE SEQUENCE [LARGE SCALE GENOMIC DNA]</scope>
    <source>
        <strain evidence="6 7">IFR 18/094</strain>
    </source>
</reference>
<organism evidence="6 7">
    <name type="scientific">Clostridium niameyense</name>
    <dbReference type="NCBI Taxonomy" id="1622073"/>
    <lineage>
        <taxon>Bacteria</taxon>
        <taxon>Bacillati</taxon>
        <taxon>Bacillota</taxon>
        <taxon>Clostridia</taxon>
        <taxon>Eubacteriales</taxon>
        <taxon>Clostridiaceae</taxon>
        <taxon>Clostridium</taxon>
    </lineage>
</organism>
<dbReference type="AlphaFoldDB" id="A0A6M0R7P4"/>
<dbReference type="EMBL" id="SXDP01000002">
    <property type="protein sequence ID" value="NEZ46243.1"/>
    <property type="molecule type" value="Genomic_DNA"/>
</dbReference>
<dbReference type="Pfam" id="PF01381">
    <property type="entry name" value="HTH_3"/>
    <property type="match status" value="1"/>
</dbReference>
<evidence type="ECO:0000256" key="3">
    <source>
        <dbReference type="ARBA" id="ARBA00022989"/>
    </source>
</evidence>
<evidence type="ECO:0000256" key="4">
    <source>
        <dbReference type="ARBA" id="ARBA00023136"/>
    </source>
</evidence>
<dbReference type="OrthoDB" id="9793277at2"/>
<dbReference type="CDD" id="cd00093">
    <property type="entry name" value="HTH_XRE"/>
    <property type="match status" value="1"/>
</dbReference>
<dbReference type="InterPro" id="IPR001387">
    <property type="entry name" value="Cro/C1-type_HTH"/>
</dbReference>
<dbReference type="Proteomes" id="UP000473885">
    <property type="component" value="Unassembled WGS sequence"/>
</dbReference>
<name>A0A6M0R7P4_9CLOT</name>
<feature type="domain" description="HTH cro/C1-type" evidence="5">
    <location>
        <begin position="15"/>
        <end position="69"/>
    </location>
</feature>
<dbReference type="SMART" id="SM00530">
    <property type="entry name" value="HTH_XRE"/>
    <property type="match status" value="1"/>
</dbReference>
<dbReference type="Gene3D" id="1.10.260.40">
    <property type="entry name" value="lambda repressor-like DNA-binding domains"/>
    <property type="match status" value="1"/>
</dbReference>
<keyword evidence="2" id="KW-0812">Transmembrane</keyword>
<gene>
    <name evidence="6" type="ORF">FDF74_03330</name>
</gene>
<dbReference type="PROSITE" id="PS50943">
    <property type="entry name" value="HTH_CROC1"/>
    <property type="match status" value="1"/>
</dbReference>
<dbReference type="RefSeq" id="WP_050607553.1">
    <property type="nucleotide sequence ID" value="NZ_CABKUB010000006.1"/>
</dbReference>
<dbReference type="Pfam" id="PF06803">
    <property type="entry name" value="DUF1232"/>
    <property type="match status" value="1"/>
</dbReference>
<dbReference type="GO" id="GO:0012505">
    <property type="term" value="C:endomembrane system"/>
    <property type="evidence" value="ECO:0007669"/>
    <property type="project" value="UniProtKB-SubCell"/>
</dbReference>
<evidence type="ECO:0000256" key="1">
    <source>
        <dbReference type="ARBA" id="ARBA00004127"/>
    </source>
</evidence>
<comment type="subcellular location">
    <subcellularLocation>
        <location evidence="1">Endomembrane system</location>
        <topology evidence="1">Multi-pass membrane protein</topology>
    </subcellularLocation>
</comment>
<keyword evidence="7" id="KW-1185">Reference proteome</keyword>
<keyword evidence="3" id="KW-1133">Transmembrane helix</keyword>
<evidence type="ECO:0000313" key="7">
    <source>
        <dbReference type="Proteomes" id="UP000473885"/>
    </source>
</evidence>
<keyword evidence="4" id="KW-0472">Membrane</keyword>
<proteinExistence type="predicted"/>
<accession>A0A6M0R7P4</accession>
<evidence type="ECO:0000313" key="6">
    <source>
        <dbReference type="EMBL" id="NEZ46243.1"/>
    </source>
</evidence>
<evidence type="ECO:0000259" key="5">
    <source>
        <dbReference type="PROSITE" id="PS50943"/>
    </source>
</evidence>
<comment type="caution">
    <text evidence="6">The sequence shown here is derived from an EMBL/GenBank/DDBJ whole genome shotgun (WGS) entry which is preliminary data.</text>
</comment>
<sequence length="219" mass="25021">MDKNKGDSSKLGEVIKDTLKQQSLSMRKFSQITGIDTSTISRITNGKQEANLNHLYKFSKHLHIPMAELLKAAGYNMESLQGNKGKSQIISSAIEEALKYFQFSDEKYFVECIEKQLIEYEQYALTEEGTQIILEKFQDKIVKISGIGIYIKKLKEMYKEFCNKDISPKKRAVIGSGLLYFILPTDTIPDYVFPLGYLDDVIAMKLVSDKLDNLSKSRY</sequence>